<proteinExistence type="predicted"/>
<reference evidence="2 3" key="1">
    <citation type="submission" date="2019-04" db="EMBL/GenBank/DDBJ databases">
        <authorList>
            <person name="Hwang J.C."/>
        </authorList>
    </citation>
    <scope>NUCLEOTIDE SEQUENCE [LARGE SCALE GENOMIC DNA]</scope>
    <source>
        <strain evidence="2 3">IMCC35002</strain>
    </source>
</reference>
<dbReference type="RefSeq" id="WP_136864211.1">
    <property type="nucleotide sequence ID" value="NZ_SWCJ01000012.1"/>
</dbReference>
<evidence type="ECO:0000313" key="3">
    <source>
        <dbReference type="Proteomes" id="UP000305675"/>
    </source>
</evidence>
<sequence length="167" mass="19523">MKLLTYYYFFIRKNVEANCPSENAYVSALKTISFPVSMVLTACVFQFIVSAGLLEVILDFWPYDYGRVHSKNFIAPTSILFLVIYMLTSKVLKNYFINDETQRKLEEFYQSEGLIQREHRMIPECLTFFLILFAIFITFGVWLGVSAFLALLVTLELWIQSRFKSNT</sequence>
<feature type="transmembrane region" description="Helical" evidence="1">
    <location>
        <begin position="73"/>
        <end position="92"/>
    </location>
</feature>
<name>A0A4U1BQE3_9GAMM</name>
<dbReference type="OrthoDB" id="9876776at2"/>
<protein>
    <submittedName>
        <fullName evidence="2">Uncharacterized protein</fullName>
    </submittedName>
</protein>
<feature type="transmembrane region" description="Helical" evidence="1">
    <location>
        <begin position="126"/>
        <end position="159"/>
    </location>
</feature>
<dbReference type="EMBL" id="SWCJ01000012">
    <property type="protein sequence ID" value="TKB53343.1"/>
    <property type="molecule type" value="Genomic_DNA"/>
</dbReference>
<keyword evidence="3" id="KW-1185">Reference proteome</keyword>
<gene>
    <name evidence="2" type="ORF">FCL42_14860</name>
</gene>
<dbReference type="Proteomes" id="UP000305675">
    <property type="component" value="Unassembled WGS sequence"/>
</dbReference>
<evidence type="ECO:0000256" key="1">
    <source>
        <dbReference type="SAM" id="Phobius"/>
    </source>
</evidence>
<feature type="transmembrane region" description="Helical" evidence="1">
    <location>
        <begin position="38"/>
        <end position="61"/>
    </location>
</feature>
<accession>A0A4U1BQE3</accession>
<keyword evidence="1" id="KW-1133">Transmembrane helix</keyword>
<comment type="caution">
    <text evidence="2">The sequence shown here is derived from an EMBL/GenBank/DDBJ whole genome shotgun (WGS) entry which is preliminary data.</text>
</comment>
<evidence type="ECO:0000313" key="2">
    <source>
        <dbReference type="EMBL" id="TKB53343.1"/>
    </source>
</evidence>
<dbReference type="AlphaFoldDB" id="A0A4U1BQE3"/>
<keyword evidence="1" id="KW-0812">Transmembrane</keyword>
<keyword evidence="1" id="KW-0472">Membrane</keyword>
<organism evidence="2 3">
    <name type="scientific">Ferrimonas aestuarii</name>
    <dbReference type="NCBI Taxonomy" id="2569539"/>
    <lineage>
        <taxon>Bacteria</taxon>
        <taxon>Pseudomonadati</taxon>
        <taxon>Pseudomonadota</taxon>
        <taxon>Gammaproteobacteria</taxon>
        <taxon>Alteromonadales</taxon>
        <taxon>Ferrimonadaceae</taxon>
        <taxon>Ferrimonas</taxon>
    </lineage>
</organism>